<dbReference type="InterPro" id="IPR011109">
    <property type="entry name" value="DNA_bind_recombinase_dom"/>
</dbReference>
<gene>
    <name evidence="5" type="ORF">F6W96_40990</name>
</gene>
<dbReference type="AlphaFoldDB" id="A0A6G9ZF39"/>
<sequence length="459" mass="51172">MHRLSPQPVSARTPPTSGTARSPPWASTRYWASCTPGRADMYHRDVLQPTQEGAVTFQFGAPIDLTDLPNFQKTDMRPRRAVFLGRVSTKDNQNPASSLPRQVALASARLEAGEEFVGYFWDVESGMLPPEQRGLGPQEMYEALAVPLPRDGGLQDLMDRAEQLGITHVLAERSDRVARYMLTSLTVEHQLGEVGVEVVYANEPIGGTESGRLRTRRYGQVEAEIYRTVLMEMSTGGQVQHAINGWNHGYPPYPYIAVIDETAPVPARGRFGATRPKRKLVPHPDSRRFDAARELCRLRREEHLKSAEIIAILSAEPDRYPIEGRWTHNLVEGLAANPKLTGHQVYNRRATRTGRPGYSRWNPISEWIWSPNIVHEPVISVEEWKQAQEVTAALRAGSQQGGSLSRIRAAARLRGLTVTAVSSSETHTLYRIGEQTVVLPTPIPDMVVQQVIADMEKAT</sequence>
<protein>
    <recommendedName>
        <fullName evidence="4">Resolvase/invertase-type recombinase catalytic domain-containing protein</fullName>
    </recommendedName>
</protein>
<dbReference type="SMART" id="SM00857">
    <property type="entry name" value="Resolvase"/>
    <property type="match status" value="1"/>
</dbReference>
<dbReference type="Proteomes" id="UP000500953">
    <property type="component" value="Chromosome"/>
</dbReference>
<dbReference type="Gene3D" id="3.90.1750.20">
    <property type="entry name" value="Putative Large Serine Recombinase, Chain B, Domain 2"/>
    <property type="match status" value="1"/>
</dbReference>
<evidence type="ECO:0000256" key="3">
    <source>
        <dbReference type="SAM" id="MobiDB-lite"/>
    </source>
</evidence>
<dbReference type="PANTHER" id="PTHR30461">
    <property type="entry name" value="DNA-INVERTASE FROM LAMBDOID PROPHAGE"/>
    <property type="match status" value="1"/>
</dbReference>
<evidence type="ECO:0000256" key="2">
    <source>
        <dbReference type="ARBA" id="ARBA00023172"/>
    </source>
</evidence>
<dbReference type="CDD" id="cd00338">
    <property type="entry name" value="Ser_Recombinase"/>
    <property type="match status" value="1"/>
</dbReference>
<feature type="region of interest" description="Disordered" evidence="3">
    <location>
        <begin position="1"/>
        <end position="25"/>
    </location>
</feature>
<dbReference type="GO" id="GO:0003677">
    <property type="term" value="F:DNA binding"/>
    <property type="evidence" value="ECO:0007669"/>
    <property type="project" value="UniProtKB-KW"/>
</dbReference>
<evidence type="ECO:0000259" key="4">
    <source>
        <dbReference type="SMART" id="SM00857"/>
    </source>
</evidence>
<dbReference type="Gene3D" id="3.40.50.1390">
    <property type="entry name" value="Resolvase, N-terminal catalytic domain"/>
    <property type="match status" value="1"/>
</dbReference>
<proteinExistence type="predicted"/>
<reference evidence="5 6" key="1">
    <citation type="journal article" date="2019" name="ACS Chem. Biol.">
        <title>Identification and Mobilization of a Cryptic Antibiotic Biosynthesis Gene Locus from a Human-Pathogenic Nocardia Isolate.</title>
        <authorList>
            <person name="Herisse M."/>
            <person name="Ishida K."/>
            <person name="Porter J.L."/>
            <person name="Howden B."/>
            <person name="Hertweck C."/>
            <person name="Stinear T.P."/>
            <person name="Pidot S.J."/>
        </authorList>
    </citation>
    <scope>NUCLEOTIDE SEQUENCE [LARGE SCALE GENOMIC DNA]</scope>
    <source>
        <strain evidence="5 6">AUSMDU00012715</strain>
    </source>
</reference>
<keyword evidence="1" id="KW-0238">DNA-binding</keyword>
<evidence type="ECO:0000313" key="6">
    <source>
        <dbReference type="Proteomes" id="UP000500953"/>
    </source>
</evidence>
<accession>A0A6G9ZF39</accession>
<dbReference type="Pfam" id="PF07508">
    <property type="entry name" value="Recombinase"/>
    <property type="match status" value="1"/>
</dbReference>
<feature type="domain" description="Resolvase/invertase-type recombinase catalytic" evidence="4">
    <location>
        <begin position="81"/>
        <end position="247"/>
    </location>
</feature>
<dbReference type="InterPro" id="IPR038109">
    <property type="entry name" value="DNA_bind_recomb_sf"/>
</dbReference>
<dbReference type="SUPFAM" id="SSF53041">
    <property type="entry name" value="Resolvase-like"/>
    <property type="match status" value="1"/>
</dbReference>
<dbReference type="InterPro" id="IPR036162">
    <property type="entry name" value="Resolvase-like_N_sf"/>
</dbReference>
<evidence type="ECO:0000313" key="5">
    <source>
        <dbReference type="EMBL" id="QIS23716.1"/>
    </source>
</evidence>
<keyword evidence="2" id="KW-0233">DNA recombination</keyword>
<dbReference type="PANTHER" id="PTHR30461:SF2">
    <property type="entry name" value="SERINE RECOMBINASE PINE-RELATED"/>
    <property type="match status" value="1"/>
</dbReference>
<dbReference type="InterPro" id="IPR050639">
    <property type="entry name" value="SSR_resolvase"/>
</dbReference>
<dbReference type="GO" id="GO:0000150">
    <property type="term" value="F:DNA strand exchange activity"/>
    <property type="evidence" value="ECO:0007669"/>
    <property type="project" value="InterPro"/>
</dbReference>
<evidence type="ECO:0000256" key="1">
    <source>
        <dbReference type="ARBA" id="ARBA00023125"/>
    </source>
</evidence>
<name>A0A6G9ZF39_9NOCA</name>
<feature type="compositionally biased region" description="Polar residues" evidence="3">
    <location>
        <begin position="7"/>
        <end position="20"/>
    </location>
</feature>
<dbReference type="InterPro" id="IPR006119">
    <property type="entry name" value="Resolv_N"/>
</dbReference>
<organism evidence="5 6">
    <name type="scientific">Nocardia terpenica</name>
    <dbReference type="NCBI Taxonomy" id="455432"/>
    <lineage>
        <taxon>Bacteria</taxon>
        <taxon>Bacillati</taxon>
        <taxon>Actinomycetota</taxon>
        <taxon>Actinomycetes</taxon>
        <taxon>Mycobacteriales</taxon>
        <taxon>Nocardiaceae</taxon>
        <taxon>Nocardia</taxon>
    </lineage>
</organism>
<dbReference type="EMBL" id="CP046173">
    <property type="protein sequence ID" value="QIS23716.1"/>
    <property type="molecule type" value="Genomic_DNA"/>
</dbReference>